<keyword evidence="9" id="KW-1185">Reference proteome</keyword>
<dbReference type="CDD" id="cd09874">
    <property type="entry name" value="PIN_MT3492-like"/>
    <property type="match status" value="1"/>
</dbReference>
<dbReference type="EC" id="3.1.-.-" evidence="6"/>
<comment type="function">
    <text evidence="6">Toxic component of a toxin-antitoxin (TA) system. An RNase.</text>
</comment>
<keyword evidence="4 6" id="KW-0378">Hydrolase</keyword>
<dbReference type="Gene3D" id="3.40.50.1010">
    <property type="entry name" value="5'-nuclease"/>
    <property type="match status" value="1"/>
</dbReference>
<feature type="binding site" evidence="6">
    <location>
        <position position="92"/>
    </location>
    <ligand>
        <name>Mg(2+)</name>
        <dbReference type="ChEBI" id="CHEBI:18420"/>
    </ligand>
</feature>
<dbReference type="RefSeq" id="WP_129191089.1">
    <property type="nucleotide sequence ID" value="NZ_CP035491.1"/>
</dbReference>
<dbReference type="InterPro" id="IPR029060">
    <property type="entry name" value="PIN-like_dom_sf"/>
</dbReference>
<dbReference type="SUPFAM" id="SSF88723">
    <property type="entry name" value="PIN domain-like"/>
    <property type="match status" value="1"/>
</dbReference>
<dbReference type="InterPro" id="IPR022907">
    <property type="entry name" value="VapC_family"/>
</dbReference>
<evidence type="ECO:0000256" key="4">
    <source>
        <dbReference type="ARBA" id="ARBA00022801"/>
    </source>
</evidence>
<evidence type="ECO:0000313" key="8">
    <source>
        <dbReference type="EMBL" id="QAY73633.1"/>
    </source>
</evidence>
<sequence>MRLIYLDTSAAMKLLVSEVETAALLETITTATDGTIVASWLLHSELHCASGRRGGRILPAAIEEVLDTVQLVDLTRGDLIAASAYAPLRTNDAIHLAVAIRLGAGEIITYDRELAAAAAGFGIKVVAPGTDGAGASDS</sequence>
<comment type="similarity">
    <text evidence="6">Belongs to the PINc/VapC protein family.</text>
</comment>
<comment type="cofactor">
    <cofactor evidence="6">
        <name>Mg(2+)</name>
        <dbReference type="ChEBI" id="CHEBI:18420"/>
    </cofactor>
</comment>
<evidence type="ECO:0000259" key="7">
    <source>
        <dbReference type="Pfam" id="PF01850"/>
    </source>
</evidence>
<keyword evidence="1 6" id="KW-1277">Toxin-antitoxin system</keyword>
<evidence type="ECO:0000256" key="5">
    <source>
        <dbReference type="ARBA" id="ARBA00022842"/>
    </source>
</evidence>
<feature type="domain" description="PIN" evidence="7">
    <location>
        <begin position="4"/>
        <end position="118"/>
    </location>
</feature>
<evidence type="ECO:0000256" key="3">
    <source>
        <dbReference type="ARBA" id="ARBA00022723"/>
    </source>
</evidence>
<keyword evidence="3 6" id="KW-0479">Metal-binding</keyword>
<keyword evidence="5 6" id="KW-0460">Magnesium</keyword>
<feature type="binding site" evidence="6">
    <location>
        <position position="7"/>
    </location>
    <ligand>
        <name>Mg(2+)</name>
        <dbReference type="ChEBI" id="CHEBI:18420"/>
    </ligand>
</feature>
<dbReference type="GO" id="GO:0000287">
    <property type="term" value="F:magnesium ion binding"/>
    <property type="evidence" value="ECO:0007669"/>
    <property type="project" value="UniProtKB-UniRule"/>
</dbReference>
<dbReference type="AlphaFoldDB" id="A0A4P6FF12"/>
<evidence type="ECO:0000256" key="6">
    <source>
        <dbReference type="HAMAP-Rule" id="MF_00265"/>
    </source>
</evidence>
<gene>
    <name evidence="6" type="primary">vapC</name>
    <name evidence="8" type="ORF">ET445_10050</name>
</gene>
<evidence type="ECO:0000313" key="9">
    <source>
        <dbReference type="Proteomes" id="UP000291259"/>
    </source>
</evidence>
<reference evidence="8 9" key="1">
    <citation type="submission" date="2019-01" db="EMBL/GenBank/DDBJ databases">
        <title>Genome sequencing of strain FW100M-8.</title>
        <authorList>
            <person name="Heo J."/>
            <person name="Kim S.-J."/>
            <person name="Kim J.-S."/>
            <person name="Hong S.-B."/>
            <person name="Kwon S.-W."/>
        </authorList>
    </citation>
    <scope>NUCLEOTIDE SEQUENCE [LARGE SCALE GENOMIC DNA]</scope>
    <source>
        <strain evidence="8 9">FW100M-8</strain>
    </source>
</reference>
<dbReference type="HAMAP" id="MF_00265">
    <property type="entry name" value="VapC_Nob1"/>
    <property type="match status" value="1"/>
</dbReference>
<dbReference type="GO" id="GO:0016787">
    <property type="term" value="F:hydrolase activity"/>
    <property type="evidence" value="ECO:0007669"/>
    <property type="project" value="UniProtKB-KW"/>
</dbReference>
<dbReference type="GO" id="GO:0004540">
    <property type="term" value="F:RNA nuclease activity"/>
    <property type="evidence" value="ECO:0007669"/>
    <property type="project" value="InterPro"/>
</dbReference>
<keyword evidence="6" id="KW-0800">Toxin</keyword>
<dbReference type="GO" id="GO:0090729">
    <property type="term" value="F:toxin activity"/>
    <property type="evidence" value="ECO:0007669"/>
    <property type="project" value="UniProtKB-KW"/>
</dbReference>
<dbReference type="OrthoDB" id="1525146at2"/>
<accession>A0A4P6FF12</accession>
<dbReference type="Pfam" id="PF01850">
    <property type="entry name" value="PIN"/>
    <property type="match status" value="1"/>
</dbReference>
<dbReference type="Proteomes" id="UP000291259">
    <property type="component" value="Chromosome"/>
</dbReference>
<keyword evidence="2 6" id="KW-0540">Nuclease</keyword>
<dbReference type="InterPro" id="IPR002716">
    <property type="entry name" value="PIN_dom"/>
</dbReference>
<dbReference type="KEGG" id="agf:ET445_10050"/>
<evidence type="ECO:0000256" key="1">
    <source>
        <dbReference type="ARBA" id="ARBA00022649"/>
    </source>
</evidence>
<dbReference type="EMBL" id="CP035491">
    <property type="protein sequence ID" value="QAY73633.1"/>
    <property type="molecule type" value="Genomic_DNA"/>
</dbReference>
<organism evidence="8 9">
    <name type="scientific">Agromyces protaetiae</name>
    <dbReference type="NCBI Taxonomy" id="2509455"/>
    <lineage>
        <taxon>Bacteria</taxon>
        <taxon>Bacillati</taxon>
        <taxon>Actinomycetota</taxon>
        <taxon>Actinomycetes</taxon>
        <taxon>Micrococcales</taxon>
        <taxon>Microbacteriaceae</taxon>
        <taxon>Agromyces</taxon>
    </lineage>
</organism>
<evidence type="ECO:0000256" key="2">
    <source>
        <dbReference type="ARBA" id="ARBA00022722"/>
    </source>
</evidence>
<proteinExistence type="inferred from homology"/>
<protein>
    <recommendedName>
        <fullName evidence="6">Ribonuclease VapC</fullName>
        <shortName evidence="6">RNase VapC</shortName>
        <ecNumber evidence="6">3.1.-.-</ecNumber>
    </recommendedName>
    <alternativeName>
        <fullName evidence="6">Toxin VapC</fullName>
    </alternativeName>
</protein>
<name>A0A4P6FF12_9MICO</name>